<name>A0A2T0TND3_9BACT</name>
<dbReference type="Proteomes" id="UP000238375">
    <property type="component" value="Unassembled WGS sequence"/>
</dbReference>
<comment type="caution">
    <text evidence="1">The sequence shown here is derived from an EMBL/GenBank/DDBJ whole genome shotgun (WGS) entry which is preliminary data.</text>
</comment>
<dbReference type="EMBL" id="PVTE01000001">
    <property type="protein sequence ID" value="PRY47129.1"/>
    <property type="molecule type" value="Genomic_DNA"/>
</dbReference>
<dbReference type="RefSeq" id="WP_106135883.1">
    <property type="nucleotide sequence ID" value="NZ_PVTE01000001.1"/>
</dbReference>
<reference evidence="1 2" key="1">
    <citation type="submission" date="2018-03" db="EMBL/GenBank/DDBJ databases">
        <title>Genomic Encyclopedia of Archaeal and Bacterial Type Strains, Phase II (KMG-II): from individual species to whole genera.</title>
        <authorList>
            <person name="Goeker M."/>
        </authorList>
    </citation>
    <scope>NUCLEOTIDE SEQUENCE [LARGE SCALE GENOMIC DNA]</scope>
    <source>
        <strain evidence="1 2">DSM 28354</strain>
    </source>
</reference>
<keyword evidence="2" id="KW-1185">Reference proteome</keyword>
<sequence length="422" mass="47110">MNWINDEAFVIESKNYGAVVQLTNSRDQSFGVSAVAGGSNKHVFWGANDNKPNEMNRLKEQNNQVKPLLEAQRDMIYGSGLGFFKRVIADGKQQLEPYIDSQLIDWQFETELQDYIIAAINERVHNANPFTRFSFTVGGMPILETSDSFATRIGRPTKGQAVSEYFLNPNFGDRTSFNDSDSISIPAFNRRDPKANVVSILHCREHIPGNPWYDFPSWWLSKDWIELANLIPLFHKSGIKNGYNLKYLIKMPRDYFDKDGSKELDAKAVAGKWAAFGENLKQWLSGVDNVNKSLLTRYLRGEDGKALDSIDVVSLKNEMSDDAYSKVWEMANVSITNGVGILPVLGGVTPGSKSGDSGAQIRVVADYQQHFRTPVHRQIVLTPVVHALRLMGYTDVIPAFTGVQLTTLDANPNGKAAVVNQN</sequence>
<evidence type="ECO:0000313" key="2">
    <source>
        <dbReference type="Proteomes" id="UP000238375"/>
    </source>
</evidence>
<evidence type="ECO:0000313" key="1">
    <source>
        <dbReference type="EMBL" id="PRY47129.1"/>
    </source>
</evidence>
<gene>
    <name evidence="1" type="ORF">CLV58_101195</name>
</gene>
<dbReference type="AlphaFoldDB" id="A0A2T0TND3"/>
<proteinExistence type="predicted"/>
<dbReference type="OrthoDB" id="671786at2"/>
<protein>
    <submittedName>
        <fullName evidence="1">Uncharacterized protein</fullName>
    </submittedName>
</protein>
<organism evidence="1 2">
    <name type="scientific">Spirosoma oryzae</name>
    <dbReference type="NCBI Taxonomy" id="1469603"/>
    <lineage>
        <taxon>Bacteria</taxon>
        <taxon>Pseudomonadati</taxon>
        <taxon>Bacteroidota</taxon>
        <taxon>Cytophagia</taxon>
        <taxon>Cytophagales</taxon>
        <taxon>Cytophagaceae</taxon>
        <taxon>Spirosoma</taxon>
    </lineage>
</organism>
<accession>A0A2T0TND3</accession>